<comment type="caution">
    <text evidence="1">The sequence shown here is derived from an EMBL/GenBank/DDBJ whole genome shotgun (WGS) entry which is preliminary data.</text>
</comment>
<evidence type="ECO:0008006" key="3">
    <source>
        <dbReference type="Google" id="ProtNLM"/>
    </source>
</evidence>
<dbReference type="Gene3D" id="3.40.30.10">
    <property type="entry name" value="Glutaredoxin"/>
    <property type="match status" value="1"/>
</dbReference>
<dbReference type="InterPro" id="IPR036249">
    <property type="entry name" value="Thioredoxin-like_sf"/>
</dbReference>
<gene>
    <name evidence="1" type="primary">A06p001890.1_BraROA</name>
    <name evidence="1" type="ORF">IGI04_021370</name>
</gene>
<dbReference type="Proteomes" id="UP000823674">
    <property type="component" value="Chromosome A06"/>
</dbReference>
<dbReference type="CDD" id="cd02947">
    <property type="entry name" value="TRX_family"/>
    <property type="match status" value="1"/>
</dbReference>
<accession>A0ABQ7LYN1</accession>
<reference evidence="1 2" key="1">
    <citation type="submission" date="2021-03" db="EMBL/GenBank/DDBJ databases">
        <authorList>
            <person name="King G.J."/>
            <person name="Bancroft I."/>
            <person name="Baten A."/>
            <person name="Bloomfield J."/>
            <person name="Borpatragohain P."/>
            <person name="He Z."/>
            <person name="Irish N."/>
            <person name="Irwin J."/>
            <person name="Liu K."/>
            <person name="Mauleon R.P."/>
            <person name="Moore J."/>
            <person name="Morris R."/>
            <person name="Ostergaard L."/>
            <person name="Wang B."/>
            <person name="Wells R."/>
        </authorList>
    </citation>
    <scope>NUCLEOTIDE SEQUENCE [LARGE SCALE GENOMIC DNA]</scope>
    <source>
        <strain evidence="1">R-o-18</strain>
        <tissue evidence="1">Leaf</tissue>
    </source>
</reference>
<dbReference type="EMBL" id="JADBGQ010000006">
    <property type="protein sequence ID" value="KAG5391407.1"/>
    <property type="molecule type" value="Genomic_DNA"/>
</dbReference>
<evidence type="ECO:0000313" key="2">
    <source>
        <dbReference type="Proteomes" id="UP000823674"/>
    </source>
</evidence>
<sequence>MDEIRDLNRLVITVMCFVCLGFSVGMCSESGALIKTYVSSSLYSDDLLSSTKLQADIDLEREIAPRWDIRALPTIVVFKGGYLVATRAGALEIKTLREIIEKYM</sequence>
<name>A0ABQ7LYN1_BRACM</name>
<dbReference type="SUPFAM" id="SSF52833">
    <property type="entry name" value="Thioredoxin-like"/>
    <property type="match status" value="1"/>
</dbReference>
<organism evidence="1 2">
    <name type="scientific">Brassica rapa subsp. trilocularis</name>
    <dbReference type="NCBI Taxonomy" id="1813537"/>
    <lineage>
        <taxon>Eukaryota</taxon>
        <taxon>Viridiplantae</taxon>
        <taxon>Streptophyta</taxon>
        <taxon>Embryophyta</taxon>
        <taxon>Tracheophyta</taxon>
        <taxon>Spermatophyta</taxon>
        <taxon>Magnoliopsida</taxon>
        <taxon>eudicotyledons</taxon>
        <taxon>Gunneridae</taxon>
        <taxon>Pentapetalae</taxon>
        <taxon>rosids</taxon>
        <taxon>malvids</taxon>
        <taxon>Brassicales</taxon>
        <taxon>Brassicaceae</taxon>
        <taxon>Brassiceae</taxon>
        <taxon>Brassica</taxon>
    </lineage>
</organism>
<evidence type="ECO:0000313" key="1">
    <source>
        <dbReference type="EMBL" id="KAG5391407.1"/>
    </source>
</evidence>
<keyword evidence="2" id="KW-1185">Reference proteome</keyword>
<proteinExistence type="predicted"/>
<protein>
    <recommendedName>
        <fullName evidence="3">Thioredoxin domain-containing protein</fullName>
    </recommendedName>
</protein>